<dbReference type="RefSeq" id="WP_229330287.1">
    <property type="nucleotide sequence ID" value="NZ_AP025183.1"/>
</dbReference>
<reference evidence="1 2" key="2">
    <citation type="journal article" date="2022" name="Microorganisms">
        <title>Complete Genome Sequences of Two Flavobacterium ammonificans Strains and a Flavobacterium ammoniigenes Strain of Ammonifying Bacterioplankton Isolated from Surface River Water.</title>
        <authorList>
            <person name="Suda W."/>
            <person name="Ogata Y."/>
            <person name="Shindo C."/>
            <person name="Watanabe K."/>
        </authorList>
    </citation>
    <scope>NUCLEOTIDE SEQUENCE [LARGE SCALE GENOMIC DNA]</scope>
    <source>
        <strain evidence="1 2">GENT11</strain>
    </source>
</reference>
<name>A0ABM7UW65_9FLAO</name>
<proteinExistence type="predicted"/>
<reference evidence="1 2" key="1">
    <citation type="journal article" date="2022" name="Int. J. Syst. Evol. Microbiol.">
        <title>Flavobacterium ammonificans sp. nov. and Flavobacterium ammoniigenes sp. nov., ammonifying bacteria isolated from surface river water.</title>
        <authorList>
            <person name="Watanabe K."/>
            <person name="Kitamura T."/>
            <person name="Ogata Y."/>
            <person name="Shindo C."/>
            <person name="Suda W."/>
        </authorList>
    </citation>
    <scope>NUCLEOTIDE SEQUENCE [LARGE SCALE GENOMIC DNA]</scope>
    <source>
        <strain evidence="1 2">GENT11</strain>
    </source>
</reference>
<protein>
    <recommendedName>
        <fullName evidence="3">DUF2490 domain-containing protein</fullName>
    </recommendedName>
</protein>
<evidence type="ECO:0000313" key="2">
    <source>
        <dbReference type="Proteomes" id="UP001319865"/>
    </source>
</evidence>
<sequence>MKLKGYISLLFVMIFGTIHSQNELGSWNVLNFTFKTSPKWNVFFETQLRSLSFYNQFHYYEYKGGVSYKLNTNFAMTTGLGSYNTYSEGGNFELPMQNSEIRSWFQLNLKNEFRLATIEHRYRAEQRFTSNGFRNRFRYRIGTVIPINNKKIIPKTYYFTAWNEIFFTDNEPFFERNRLFLGIGYELSNKIAVQSGYIHQFDYKINDETGRDFLNIAVLYTLDLTNKNDFSPIIHD</sequence>
<dbReference type="Pfam" id="PF10677">
    <property type="entry name" value="DUF2490"/>
    <property type="match status" value="1"/>
</dbReference>
<gene>
    <name evidence="1" type="ORF">GENT11_01350</name>
</gene>
<evidence type="ECO:0008006" key="3">
    <source>
        <dbReference type="Google" id="ProtNLM"/>
    </source>
</evidence>
<accession>A0ABM7UW65</accession>
<dbReference type="EMBL" id="AP025183">
    <property type="protein sequence ID" value="BDB51823.1"/>
    <property type="molecule type" value="Genomic_DNA"/>
</dbReference>
<evidence type="ECO:0000313" key="1">
    <source>
        <dbReference type="EMBL" id="BDB51823.1"/>
    </source>
</evidence>
<dbReference type="InterPro" id="IPR019619">
    <property type="entry name" value="DUF2490"/>
</dbReference>
<organism evidence="1 2">
    <name type="scientific">Flavobacterium ammonificans</name>
    <dbReference type="NCBI Taxonomy" id="1751056"/>
    <lineage>
        <taxon>Bacteria</taxon>
        <taxon>Pseudomonadati</taxon>
        <taxon>Bacteroidota</taxon>
        <taxon>Flavobacteriia</taxon>
        <taxon>Flavobacteriales</taxon>
        <taxon>Flavobacteriaceae</taxon>
        <taxon>Flavobacterium</taxon>
    </lineage>
</organism>
<dbReference type="Proteomes" id="UP001319865">
    <property type="component" value="Chromosome"/>
</dbReference>
<keyword evidence="2" id="KW-1185">Reference proteome</keyword>